<evidence type="ECO:0000313" key="1">
    <source>
        <dbReference type="EMBL" id="RKP28143.1"/>
    </source>
</evidence>
<accession>A0A4P9Z673</accession>
<sequence>MLVTSSFIGKACACAVLLGSIMPTMTTGSFLNALLKKKPQLPAPALPGIDRWHRAVYTNDGFYGVGVDTFRPAEEAKYVIVVCEKQDKIYAPYRVGEYIKELQQHRVNDPIRHNLPNYIRSSNAGTMKCHILRERAMSTRPSAKRRHYYDYDNSDKIDMHWQTAYVIRTMRTKGWYFQGAFNGAYNNAGHIIFWNIKNVYSKDLHELGDLDDAAKRERITTINSKFEMEFGVLFASLYASKTSMAGIDAAIADLHDNYGDLLIDENEVAAVRQ</sequence>
<dbReference type="EMBL" id="KZ989115">
    <property type="protein sequence ID" value="RKP28143.1"/>
    <property type="molecule type" value="Genomic_DNA"/>
</dbReference>
<proteinExistence type="predicted"/>
<dbReference type="AlphaFoldDB" id="A0A4P9Z673"/>
<dbReference type="Proteomes" id="UP000278143">
    <property type="component" value="Unassembled WGS sequence"/>
</dbReference>
<gene>
    <name evidence="1" type="ORF">SYNPS1DRAFT_26258</name>
</gene>
<name>A0A4P9Z673_9FUNG</name>
<reference evidence="2" key="1">
    <citation type="journal article" date="2018" name="Nat. Microbiol.">
        <title>Leveraging single-cell genomics to expand the fungal tree of life.</title>
        <authorList>
            <person name="Ahrendt S.R."/>
            <person name="Quandt C.A."/>
            <person name="Ciobanu D."/>
            <person name="Clum A."/>
            <person name="Salamov A."/>
            <person name="Andreopoulos B."/>
            <person name="Cheng J.F."/>
            <person name="Woyke T."/>
            <person name="Pelin A."/>
            <person name="Henrissat B."/>
            <person name="Reynolds N.K."/>
            <person name="Benny G.L."/>
            <person name="Smith M.E."/>
            <person name="James T.Y."/>
            <person name="Grigoriev I.V."/>
        </authorList>
    </citation>
    <scope>NUCLEOTIDE SEQUENCE [LARGE SCALE GENOMIC DNA]</scope>
    <source>
        <strain evidence="2">Benny S71-1</strain>
    </source>
</reference>
<keyword evidence="2" id="KW-1185">Reference proteome</keyword>
<organism evidence="1 2">
    <name type="scientific">Syncephalis pseudoplumigaleata</name>
    <dbReference type="NCBI Taxonomy" id="1712513"/>
    <lineage>
        <taxon>Eukaryota</taxon>
        <taxon>Fungi</taxon>
        <taxon>Fungi incertae sedis</taxon>
        <taxon>Zoopagomycota</taxon>
        <taxon>Zoopagomycotina</taxon>
        <taxon>Zoopagomycetes</taxon>
        <taxon>Zoopagales</taxon>
        <taxon>Piptocephalidaceae</taxon>
        <taxon>Syncephalis</taxon>
    </lineage>
</organism>
<protein>
    <submittedName>
        <fullName evidence="1">Uncharacterized protein</fullName>
    </submittedName>
</protein>
<evidence type="ECO:0000313" key="2">
    <source>
        <dbReference type="Proteomes" id="UP000278143"/>
    </source>
</evidence>